<gene>
    <name evidence="1" type="ORF">6937_0009</name>
</gene>
<accession>A0A9E7SB04</accession>
<reference evidence="1" key="1">
    <citation type="submission" date="2021-11" db="EMBL/GenBank/DDBJ databases">
        <title>The TAILOR 12: Case summaries of 12 patient that have undergone phage therapy for multidrug-resistant infections.</title>
        <authorList>
            <person name="Green S."/>
            <person name="Terwilliger A."/>
            <person name="Clark J."/>
            <person name="Salazar K."/>
            <person name="Maresso A."/>
        </authorList>
    </citation>
    <scope>NUCLEOTIDE SEQUENCE</scope>
</reference>
<keyword evidence="2" id="KW-1185">Reference proteome</keyword>
<evidence type="ECO:0000313" key="2">
    <source>
        <dbReference type="Proteomes" id="UP001055992"/>
    </source>
</evidence>
<protein>
    <submittedName>
        <fullName evidence="1">Uncharacterized protein</fullName>
    </submittedName>
</protein>
<sequence>MRLLIIWVPLAPANNDYGGDGKRAPVRSWEYD</sequence>
<dbReference type="Proteomes" id="UP001055992">
    <property type="component" value="Segment"/>
</dbReference>
<evidence type="ECO:0000313" key="1">
    <source>
        <dbReference type="EMBL" id="URY99140.1"/>
    </source>
</evidence>
<dbReference type="EMBL" id="OL362270">
    <property type="protein sequence ID" value="URY99140.1"/>
    <property type="molecule type" value="Genomic_DNA"/>
</dbReference>
<proteinExistence type="predicted"/>
<name>A0A9E7SB04_9CAUD</name>
<organism evidence="1 2">
    <name type="scientific">Klebsiella phage 6937</name>
    <dbReference type="NCBI Taxonomy" id="2912294"/>
    <lineage>
        <taxon>Viruses</taxon>
        <taxon>Duplodnaviria</taxon>
        <taxon>Heunggongvirae</taxon>
        <taxon>Uroviricota</taxon>
        <taxon>Caudoviricetes</taxon>
        <taxon>Autographivirales</taxon>
        <taxon>Autonotataviridae</taxon>
        <taxon>Melnykvirinae</taxon>
        <taxon>Cullenvirus</taxon>
        <taxon>Cullenvirus 6937</taxon>
    </lineage>
</organism>